<dbReference type="EMBL" id="LXQA011455055">
    <property type="protein sequence ID" value="MCI97826.1"/>
    <property type="molecule type" value="Genomic_DNA"/>
</dbReference>
<name>A0A392WC86_9FABA</name>
<accession>A0A392WC86</accession>
<keyword evidence="2" id="KW-1185">Reference proteome</keyword>
<sequence length="42" mass="4637">RDRAGKNVPPGEYWRVLASSSLTLAARLAQRASTHRIDFVAV</sequence>
<reference evidence="1 2" key="1">
    <citation type="journal article" date="2018" name="Front. Plant Sci.">
        <title>Red Clover (Trifolium pratense) and Zigzag Clover (T. medium) - A Picture of Genomic Similarities and Differences.</title>
        <authorList>
            <person name="Dluhosova J."/>
            <person name="Istvanek J."/>
            <person name="Nedelnik J."/>
            <person name="Repkova J."/>
        </authorList>
    </citation>
    <scope>NUCLEOTIDE SEQUENCE [LARGE SCALE GENOMIC DNA]</scope>
    <source>
        <strain evidence="2">cv. 10/8</strain>
        <tissue evidence="1">Leaf</tissue>
    </source>
</reference>
<protein>
    <submittedName>
        <fullName evidence="1">Uncharacterized protein</fullName>
    </submittedName>
</protein>
<feature type="non-terminal residue" evidence="1">
    <location>
        <position position="1"/>
    </location>
</feature>
<organism evidence="1 2">
    <name type="scientific">Trifolium medium</name>
    <dbReference type="NCBI Taxonomy" id="97028"/>
    <lineage>
        <taxon>Eukaryota</taxon>
        <taxon>Viridiplantae</taxon>
        <taxon>Streptophyta</taxon>
        <taxon>Embryophyta</taxon>
        <taxon>Tracheophyta</taxon>
        <taxon>Spermatophyta</taxon>
        <taxon>Magnoliopsida</taxon>
        <taxon>eudicotyledons</taxon>
        <taxon>Gunneridae</taxon>
        <taxon>Pentapetalae</taxon>
        <taxon>rosids</taxon>
        <taxon>fabids</taxon>
        <taxon>Fabales</taxon>
        <taxon>Fabaceae</taxon>
        <taxon>Papilionoideae</taxon>
        <taxon>50 kb inversion clade</taxon>
        <taxon>NPAAA clade</taxon>
        <taxon>Hologalegina</taxon>
        <taxon>IRL clade</taxon>
        <taxon>Trifolieae</taxon>
        <taxon>Trifolium</taxon>
    </lineage>
</organism>
<evidence type="ECO:0000313" key="1">
    <source>
        <dbReference type="EMBL" id="MCI97826.1"/>
    </source>
</evidence>
<comment type="caution">
    <text evidence="1">The sequence shown here is derived from an EMBL/GenBank/DDBJ whole genome shotgun (WGS) entry which is preliminary data.</text>
</comment>
<proteinExistence type="predicted"/>
<dbReference type="AlphaFoldDB" id="A0A392WC86"/>
<dbReference type="Proteomes" id="UP000265520">
    <property type="component" value="Unassembled WGS sequence"/>
</dbReference>
<evidence type="ECO:0000313" key="2">
    <source>
        <dbReference type="Proteomes" id="UP000265520"/>
    </source>
</evidence>